<evidence type="ECO:0000256" key="1">
    <source>
        <dbReference type="ARBA" id="ARBA00022490"/>
    </source>
</evidence>
<dbReference type="PIRSF" id="PIRSF005917">
    <property type="entry name" value="MTase_YraL"/>
    <property type="match status" value="1"/>
</dbReference>
<keyword evidence="2 6" id="KW-0698">rRNA processing</keyword>
<dbReference type="InterPro" id="IPR008189">
    <property type="entry name" value="rRNA_ssu_MeTfrase_I"/>
</dbReference>
<keyword evidence="3 6" id="KW-0489">Methyltransferase</keyword>
<sequence>MEKKGILYPVGTPIGNLKDITLRALEILKGVDLIASEDTRHTRKLLSHYDIHVPLTSLYQHNEIKKTPYLTRRLKDGANVALVSKAGMPGISDPGYSLIKEAIKQGITIVPIPGPAALIVGLVASGLPTHSFVFEGFLGRKKGTRLKKLTLLEEEERTIVIYEAPHGVRNVLSEIREVLGDRQMAIGRELTKKFEEILRGRVSELEKILEKRKPRGEFTLVIQGKRHKSES</sequence>
<dbReference type="PANTHER" id="PTHR46111">
    <property type="entry name" value="RIBOSOMAL RNA SMALL SUBUNIT METHYLTRANSFERASE I"/>
    <property type="match status" value="1"/>
</dbReference>
<evidence type="ECO:0000313" key="8">
    <source>
        <dbReference type="EMBL" id="TES87197.1"/>
    </source>
</evidence>
<dbReference type="InterPro" id="IPR000878">
    <property type="entry name" value="4pyrrol_Mease"/>
</dbReference>
<comment type="caution">
    <text evidence="8">The sequence shown here is derived from an EMBL/GenBank/DDBJ whole genome shotgun (WGS) entry which is preliminary data.</text>
</comment>
<organism evidence="8 9">
    <name type="scientific">Aerophobetes bacterium</name>
    <dbReference type="NCBI Taxonomy" id="2030807"/>
    <lineage>
        <taxon>Bacteria</taxon>
        <taxon>Candidatus Aerophobota</taxon>
    </lineage>
</organism>
<comment type="similarity">
    <text evidence="6">Belongs to the methyltransferase superfamily. RsmI family.</text>
</comment>
<dbReference type="GO" id="GO:0005737">
    <property type="term" value="C:cytoplasm"/>
    <property type="evidence" value="ECO:0007669"/>
    <property type="project" value="UniProtKB-SubCell"/>
</dbReference>
<dbReference type="Proteomes" id="UP000320781">
    <property type="component" value="Unassembled WGS sequence"/>
</dbReference>
<accession>A0A523QN23</accession>
<dbReference type="Gene3D" id="3.30.950.10">
    <property type="entry name" value="Methyltransferase, Cobalt-precorrin-4 Transmethylase, Domain 2"/>
    <property type="match status" value="1"/>
</dbReference>
<dbReference type="SUPFAM" id="SSF53790">
    <property type="entry name" value="Tetrapyrrole methylase"/>
    <property type="match status" value="1"/>
</dbReference>
<evidence type="ECO:0000256" key="5">
    <source>
        <dbReference type="ARBA" id="ARBA00022691"/>
    </source>
</evidence>
<dbReference type="PANTHER" id="PTHR46111:SF1">
    <property type="entry name" value="RIBOSOMAL RNA SMALL SUBUNIT METHYLTRANSFERASE I"/>
    <property type="match status" value="1"/>
</dbReference>
<comment type="function">
    <text evidence="6">Catalyzes the 2'-O-methylation of the ribose of cytidine 1402 (C1402) in 16S rRNA.</text>
</comment>
<reference evidence="8 9" key="1">
    <citation type="submission" date="2019-03" db="EMBL/GenBank/DDBJ databases">
        <title>Metabolic potential of uncultured bacteria and archaea associated with petroleum seepage in deep-sea sediments.</title>
        <authorList>
            <person name="Dong X."/>
            <person name="Hubert C."/>
        </authorList>
    </citation>
    <scope>NUCLEOTIDE SEQUENCE [LARGE SCALE GENOMIC DNA]</scope>
    <source>
        <strain evidence="8">E44_bin92</strain>
    </source>
</reference>
<dbReference type="FunFam" id="3.40.1010.10:FF:000007">
    <property type="entry name" value="Ribosomal RNA small subunit methyltransferase I"/>
    <property type="match status" value="1"/>
</dbReference>
<dbReference type="NCBIfam" id="TIGR00096">
    <property type="entry name" value="16S rRNA (cytidine(1402)-2'-O)-methyltransferase"/>
    <property type="match status" value="1"/>
</dbReference>
<keyword evidence="4 6" id="KW-0808">Transferase</keyword>
<evidence type="ECO:0000256" key="4">
    <source>
        <dbReference type="ARBA" id="ARBA00022679"/>
    </source>
</evidence>
<dbReference type="InterPro" id="IPR035996">
    <property type="entry name" value="4pyrrol_Methylase_sf"/>
</dbReference>
<name>A0A523QN23_UNCAE</name>
<comment type="catalytic activity">
    <reaction evidence="6">
        <text>cytidine(1402) in 16S rRNA + S-adenosyl-L-methionine = 2'-O-methylcytidine(1402) in 16S rRNA + S-adenosyl-L-homocysteine + H(+)</text>
        <dbReference type="Rhea" id="RHEA:42924"/>
        <dbReference type="Rhea" id="RHEA-COMP:10285"/>
        <dbReference type="Rhea" id="RHEA-COMP:10286"/>
        <dbReference type="ChEBI" id="CHEBI:15378"/>
        <dbReference type="ChEBI" id="CHEBI:57856"/>
        <dbReference type="ChEBI" id="CHEBI:59789"/>
        <dbReference type="ChEBI" id="CHEBI:74495"/>
        <dbReference type="ChEBI" id="CHEBI:82748"/>
        <dbReference type="EC" id="2.1.1.198"/>
    </reaction>
</comment>
<dbReference type="GO" id="GO:0070677">
    <property type="term" value="F:rRNA (cytosine-2'-O-)-methyltransferase activity"/>
    <property type="evidence" value="ECO:0007669"/>
    <property type="project" value="UniProtKB-UniRule"/>
</dbReference>
<evidence type="ECO:0000259" key="7">
    <source>
        <dbReference type="Pfam" id="PF00590"/>
    </source>
</evidence>
<evidence type="ECO:0000256" key="3">
    <source>
        <dbReference type="ARBA" id="ARBA00022603"/>
    </source>
</evidence>
<keyword evidence="5 6" id="KW-0949">S-adenosyl-L-methionine</keyword>
<dbReference type="FunFam" id="3.30.950.10:FF:000002">
    <property type="entry name" value="Ribosomal RNA small subunit methyltransferase I"/>
    <property type="match status" value="1"/>
</dbReference>
<keyword evidence="1 6" id="KW-0963">Cytoplasm</keyword>
<protein>
    <recommendedName>
        <fullName evidence="6">Ribosomal RNA small subunit methyltransferase I</fullName>
        <ecNumber evidence="6">2.1.1.198</ecNumber>
    </recommendedName>
    <alternativeName>
        <fullName evidence="6">16S rRNA 2'-O-ribose C1402 methyltransferase</fullName>
    </alternativeName>
    <alternativeName>
        <fullName evidence="6">rRNA (cytidine-2'-O-)-methyltransferase RsmI</fullName>
    </alternativeName>
</protein>
<evidence type="ECO:0000256" key="6">
    <source>
        <dbReference type="HAMAP-Rule" id="MF_01877"/>
    </source>
</evidence>
<proteinExistence type="inferred from homology"/>
<dbReference type="EMBL" id="SOKU01000001">
    <property type="protein sequence ID" value="TES87197.1"/>
    <property type="molecule type" value="Genomic_DNA"/>
</dbReference>
<dbReference type="CDD" id="cd11648">
    <property type="entry name" value="RsmI"/>
    <property type="match status" value="1"/>
</dbReference>
<dbReference type="Pfam" id="PF00590">
    <property type="entry name" value="TP_methylase"/>
    <property type="match status" value="1"/>
</dbReference>
<comment type="subcellular location">
    <subcellularLocation>
        <location evidence="6">Cytoplasm</location>
    </subcellularLocation>
</comment>
<dbReference type="InterPro" id="IPR014776">
    <property type="entry name" value="4pyrrole_Mease_sub2"/>
</dbReference>
<gene>
    <name evidence="6 8" type="primary">rsmI</name>
    <name evidence="8" type="ORF">E3J95_00030</name>
</gene>
<evidence type="ECO:0000256" key="2">
    <source>
        <dbReference type="ARBA" id="ARBA00022552"/>
    </source>
</evidence>
<dbReference type="AlphaFoldDB" id="A0A523QN23"/>
<dbReference type="HAMAP" id="MF_01877">
    <property type="entry name" value="16SrRNA_methyltr_I"/>
    <property type="match status" value="1"/>
</dbReference>
<dbReference type="Gene3D" id="3.40.1010.10">
    <property type="entry name" value="Cobalt-precorrin-4 Transmethylase, Domain 1"/>
    <property type="match status" value="1"/>
</dbReference>
<dbReference type="InterPro" id="IPR014777">
    <property type="entry name" value="4pyrrole_Mease_sub1"/>
</dbReference>
<evidence type="ECO:0000313" key="9">
    <source>
        <dbReference type="Proteomes" id="UP000320781"/>
    </source>
</evidence>
<dbReference type="EC" id="2.1.1.198" evidence="6"/>
<feature type="domain" description="Tetrapyrrole methylase" evidence="7">
    <location>
        <begin position="7"/>
        <end position="205"/>
    </location>
</feature>